<proteinExistence type="predicted"/>
<dbReference type="InterPro" id="IPR003399">
    <property type="entry name" value="Mce/MlaD"/>
</dbReference>
<reference evidence="2 3" key="1">
    <citation type="submission" date="2021-01" db="EMBL/GenBank/DDBJ databases">
        <title>WGS of actinomycetes isolated from Thailand.</title>
        <authorList>
            <person name="Thawai C."/>
        </authorList>
    </citation>
    <scope>NUCLEOTIDE SEQUENCE [LARGE SCALE GENOMIC DNA]</scope>
    <source>
        <strain evidence="2 3">LPG 2</strain>
    </source>
</reference>
<protein>
    <submittedName>
        <fullName evidence="2">MCE family protein</fullName>
    </submittedName>
</protein>
<evidence type="ECO:0000313" key="3">
    <source>
        <dbReference type="Proteomes" id="UP000602198"/>
    </source>
</evidence>
<dbReference type="NCBIfam" id="TIGR00996">
    <property type="entry name" value="Mtu_fam_mce"/>
    <property type="match status" value="1"/>
</dbReference>
<dbReference type="PANTHER" id="PTHR33371:SF4">
    <property type="entry name" value="INTERMEMBRANE PHOSPHOLIPID TRANSPORT SYSTEM BINDING PROTEIN MLAD"/>
    <property type="match status" value="1"/>
</dbReference>
<gene>
    <name evidence="2" type="ORF">JK358_02165</name>
</gene>
<name>A0ABS1M075_9NOCA</name>
<accession>A0ABS1M075</accession>
<keyword evidence="3" id="KW-1185">Reference proteome</keyword>
<comment type="caution">
    <text evidence="2">The sequence shown here is derived from an EMBL/GenBank/DDBJ whole genome shotgun (WGS) entry which is preliminary data.</text>
</comment>
<dbReference type="Proteomes" id="UP000602198">
    <property type="component" value="Unassembled WGS sequence"/>
</dbReference>
<dbReference type="EMBL" id="JAERRJ010000001">
    <property type="protein sequence ID" value="MBL1073194.1"/>
    <property type="molecule type" value="Genomic_DNA"/>
</dbReference>
<sequence>MKRITQGAMIGAATFAVGSCSIVPLGVKDAVGQTQHITADFLNIAGMFEGNPITVLGLEVGKVDKIVPKGQYVEVHMTVDSGIKIPRNVVAALISPSIVTDRHIELSPVYTGGETLKDGAHLTTQQTKTPVELDTMIKTIDTFAAALKPQEGQEGIGPLSGRVLYPMMNGNGEKMREVLNSLSGALKVGVENKDAVSTIIIKLNELTTMLAENDSSVRGFSDKMTQMSALLAEQAPGLQATLDQLNAFLANTSGAFAQYQDQLNGTLTGLTNVTQQLRDNAAGVTEVVDVAPLLMQNLDRSVNRTQNGGFIRLHALLGSTLSGEIVSLFCERIQMRADGCRTGKIEDFGPDFGLTAAMLGMTSK</sequence>
<dbReference type="PROSITE" id="PS51257">
    <property type="entry name" value="PROKAR_LIPOPROTEIN"/>
    <property type="match status" value="1"/>
</dbReference>
<dbReference type="InterPro" id="IPR052336">
    <property type="entry name" value="MlaD_Phospholipid_Transporter"/>
</dbReference>
<organism evidence="2 3">
    <name type="scientific">Nocardia acididurans</name>
    <dbReference type="NCBI Taxonomy" id="2802282"/>
    <lineage>
        <taxon>Bacteria</taxon>
        <taxon>Bacillati</taxon>
        <taxon>Actinomycetota</taxon>
        <taxon>Actinomycetes</taxon>
        <taxon>Mycobacteriales</taxon>
        <taxon>Nocardiaceae</taxon>
        <taxon>Nocardia</taxon>
    </lineage>
</organism>
<feature type="domain" description="Mce/MlaD" evidence="1">
    <location>
        <begin position="34"/>
        <end position="108"/>
    </location>
</feature>
<evidence type="ECO:0000259" key="1">
    <source>
        <dbReference type="Pfam" id="PF02470"/>
    </source>
</evidence>
<dbReference type="Pfam" id="PF02470">
    <property type="entry name" value="MlaD"/>
    <property type="match status" value="1"/>
</dbReference>
<dbReference type="PANTHER" id="PTHR33371">
    <property type="entry name" value="INTERMEMBRANE PHOSPHOLIPID TRANSPORT SYSTEM BINDING PROTEIN MLAD-RELATED"/>
    <property type="match status" value="1"/>
</dbReference>
<evidence type="ECO:0000313" key="2">
    <source>
        <dbReference type="EMBL" id="MBL1073194.1"/>
    </source>
</evidence>
<dbReference type="InterPro" id="IPR005693">
    <property type="entry name" value="Mce"/>
</dbReference>